<feature type="domain" description="Phospholipid/glycerol acyltransferase" evidence="5">
    <location>
        <begin position="74"/>
        <end position="190"/>
    </location>
</feature>
<dbReference type="GO" id="GO:0006654">
    <property type="term" value="P:phosphatidic acid biosynthetic process"/>
    <property type="evidence" value="ECO:0007669"/>
    <property type="project" value="TreeGrafter"/>
</dbReference>
<dbReference type="SUPFAM" id="SSF69593">
    <property type="entry name" value="Glycerol-3-phosphate (1)-acyltransferase"/>
    <property type="match status" value="1"/>
</dbReference>
<feature type="transmembrane region" description="Helical" evidence="4">
    <location>
        <begin position="6"/>
        <end position="28"/>
    </location>
</feature>
<name>A0A8J6P8H7_9FLAO</name>
<keyword evidence="7" id="KW-1185">Reference proteome</keyword>
<comment type="caution">
    <text evidence="6">The sequence shown here is derived from an EMBL/GenBank/DDBJ whole genome shotgun (WGS) entry which is preliminary data.</text>
</comment>
<proteinExistence type="predicted"/>
<keyword evidence="4" id="KW-0812">Transmembrane</keyword>
<dbReference type="Proteomes" id="UP000652681">
    <property type="component" value="Unassembled WGS sequence"/>
</dbReference>
<keyword evidence="3 6" id="KW-0012">Acyltransferase</keyword>
<reference evidence="6" key="1">
    <citation type="submission" date="2020-09" db="EMBL/GenBank/DDBJ databases">
        <title>Taishania pollutisoli gen. nov., sp. nov., Isolated from Tetrabromobisphenol A-Contaminated Soil.</title>
        <authorList>
            <person name="Chen Q."/>
        </authorList>
    </citation>
    <scope>NUCLEOTIDE SEQUENCE</scope>
    <source>
        <strain evidence="6">CZZ-1</strain>
    </source>
</reference>
<evidence type="ECO:0000256" key="4">
    <source>
        <dbReference type="SAM" id="Phobius"/>
    </source>
</evidence>
<protein>
    <submittedName>
        <fullName evidence="6">1-acyl-sn-glycerol-3-phosphate acyltransferase</fullName>
    </submittedName>
</protein>
<sequence>MLGIIYFVYKLYLGILFSLTALLFYPFLAFTTTREKYHKAAFNGFAFWSILFRILALWPLKLNRSEKDLPKGPFIIVANHASYADIFITPSLFLHHPHLFLGKSEILSYPLIRTYFKNYNIPVFRDNKIKAAKSLIVARKKLKAGWSLIIFPEGGIPDHVRPNMLPFKDGAFILAKEMNVPILPVTFVNNYRLFTDPTDLSGSCRPGFSKVVLHPIIEPEEIQEKSVEEIKDKAFNLINGALPVSREK</sequence>
<accession>A0A8J6P8H7</accession>
<feature type="transmembrane region" description="Helical" evidence="4">
    <location>
        <begin position="40"/>
        <end position="60"/>
    </location>
</feature>
<dbReference type="InterPro" id="IPR002123">
    <property type="entry name" value="Plipid/glycerol_acylTrfase"/>
</dbReference>
<comment type="pathway">
    <text evidence="1">Lipid metabolism.</text>
</comment>
<evidence type="ECO:0000259" key="5">
    <source>
        <dbReference type="SMART" id="SM00563"/>
    </source>
</evidence>
<dbReference type="GO" id="GO:0003841">
    <property type="term" value="F:1-acylglycerol-3-phosphate O-acyltransferase activity"/>
    <property type="evidence" value="ECO:0007669"/>
    <property type="project" value="TreeGrafter"/>
</dbReference>
<dbReference type="AlphaFoldDB" id="A0A8J6P8H7"/>
<evidence type="ECO:0000313" key="7">
    <source>
        <dbReference type="Proteomes" id="UP000652681"/>
    </source>
</evidence>
<evidence type="ECO:0000256" key="2">
    <source>
        <dbReference type="ARBA" id="ARBA00022679"/>
    </source>
</evidence>
<keyword evidence="4" id="KW-0472">Membrane</keyword>
<keyword evidence="4" id="KW-1133">Transmembrane helix</keyword>
<dbReference type="EMBL" id="JACVEL010000003">
    <property type="protein sequence ID" value="MBC9812061.1"/>
    <property type="molecule type" value="Genomic_DNA"/>
</dbReference>
<organism evidence="6 7">
    <name type="scientific">Taishania pollutisoli</name>
    <dbReference type="NCBI Taxonomy" id="2766479"/>
    <lineage>
        <taxon>Bacteria</taxon>
        <taxon>Pseudomonadati</taxon>
        <taxon>Bacteroidota</taxon>
        <taxon>Flavobacteriia</taxon>
        <taxon>Flavobacteriales</taxon>
        <taxon>Crocinitomicaceae</taxon>
        <taxon>Taishania</taxon>
    </lineage>
</organism>
<keyword evidence="2" id="KW-0808">Transferase</keyword>
<gene>
    <name evidence="6" type="ORF">H9Y05_06165</name>
</gene>
<dbReference type="RefSeq" id="WP_163490186.1">
    <property type="nucleotide sequence ID" value="NZ_JACVEL010000003.1"/>
</dbReference>
<dbReference type="PANTHER" id="PTHR10434">
    <property type="entry name" value="1-ACYL-SN-GLYCEROL-3-PHOSPHATE ACYLTRANSFERASE"/>
    <property type="match status" value="1"/>
</dbReference>
<evidence type="ECO:0000256" key="1">
    <source>
        <dbReference type="ARBA" id="ARBA00005189"/>
    </source>
</evidence>
<dbReference type="PANTHER" id="PTHR10434:SF11">
    <property type="entry name" value="1-ACYL-SN-GLYCEROL-3-PHOSPHATE ACYLTRANSFERASE"/>
    <property type="match status" value="1"/>
</dbReference>
<dbReference type="Pfam" id="PF01553">
    <property type="entry name" value="Acyltransferase"/>
    <property type="match status" value="1"/>
</dbReference>
<dbReference type="CDD" id="cd07989">
    <property type="entry name" value="LPLAT_AGPAT-like"/>
    <property type="match status" value="1"/>
</dbReference>
<evidence type="ECO:0000313" key="6">
    <source>
        <dbReference type="EMBL" id="MBC9812061.1"/>
    </source>
</evidence>
<dbReference type="SMART" id="SM00563">
    <property type="entry name" value="PlsC"/>
    <property type="match status" value="1"/>
</dbReference>
<evidence type="ECO:0000256" key="3">
    <source>
        <dbReference type="ARBA" id="ARBA00023315"/>
    </source>
</evidence>